<dbReference type="GO" id="GO:0005737">
    <property type="term" value="C:cytoplasm"/>
    <property type="evidence" value="ECO:0007669"/>
    <property type="project" value="TreeGrafter"/>
</dbReference>
<dbReference type="InterPro" id="IPR005101">
    <property type="entry name" value="Cryptochr/Photolyase_FAD-bd"/>
</dbReference>
<sequence>MRDGLKKHFDSRDELVAFVRSLVPWAEGEPSSFQGGLSQADIKLENIDAVAYARTRNFGDGRVSRLSPYIHHGALSLNEVRNHVLGTSTQPEQLTKFIQELAWRDFWQRVLTQQPEWAWKDIEAYKTGFSADDYAPFLPDDIANGCTGVACMDAFIHELTSSGYIHNHARMYLASYIVHFRRVKWQAGAKWFLQHLLDGNVASNNLSWQWVASTFSQKPYIFNLENVDKYFGRQVDTSPQHNEVLSASYEELQLRLFPNMRESASCGSL</sequence>
<dbReference type="EMBL" id="LNYC01000070">
    <property type="protein sequence ID" value="KTC97464.1"/>
    <property type="molecule type" value="Genomic_DNA"/>
</dbReference>
<keyword evidence="1" id="KW-0285">Flavoprotein</keyword>
<evidence type="ECO:0000313" key="3">
    <source>
        <dbReference type="Proteomes" id="UP000054785"/>
    </source>
</evidence>
<dbReference type="Gene3D" id="1.25.40.80">
    <property type="match status" value="1"/>
</dbReference>
<evidence type="ECO:0000313" key="2">
    <source>
        <dbReference type="EMBL" id="KTC97464.1"/>
    </source>
</evidence>
<dbReference type="GO" id="GO:0003677">
    <property type="term" value="F:DNA binding"/>
    <property type="evidence" value="ECO:0007669"/>
    <property type="project" value="TreeGrafter"/>
</dbReference>
<dbReference type="Gene3D" id="1.10.579.10">
    <property type="entry name" value="DNA Cyclobutane Dipyrimidine Photolyase, subunit A, domain 3"/>
    <property type="match status" value="1"/>
</dbReference>
<comment type="cofactor">
    <cofactor evidence="1">
        <name>FAD</name>
        <dbReference type="ChEBI" id="CHEBI:57692"/>
    </cofactor>
    <text evidence="1">Binds 1 FAD per subunit.</text>
</comment>
<dbReference type="Proteomes" id="UP000054785">
    <property type="component" value="Unassembled WGS sequence"/>
</dbReference>
<organism evidence="2 3">
    <name type="scientific">Legionella geestiana</name>
    <dbReference type="NCBI Taxonomy" id="45065"/>
    <lineage>
        <taxon>Bacteria</taxon>
        <taxon>Pseudomonadati</taxon>
        <taxon>Pseudomonadota</taxon>
        <taxon>Gammaproteobacteria</taxon>
        <taxon>Legionellales</taxon>
        <taxon>Legionellaceae</taxon>
        <taxon>Legionella</taxon>
    </lineage>
</organism>
<comment type="caution">
    <text evidence="2">The sequence shown here is derived from an EMBL/GenBank/DDBJ whole genome shotgun (WGS) entry which is preliminary data.</text>
</comment>
<dbReference type="RefSeq" id="WP_028387124.1">
    <property type="nucleotide sequence ID" value="NZ_CAAAHN010000003.1"/>
</dbReference>
<dbReference type="GO" id="GO:0071949">
    <property type="term" value="F:FAD binding"/>
    <property type="evidence" value="ECO:0007669"/>
    <property type="project" value="TreeGrafter"/>
</dbReference>
<dbReference type="STRING" id="45065.Lgee_1785"/>
<dbReference type="GO" id="GO:0003904">
    <property type="term" value="F:deoxyribodipyrimidine photo-lyase activity"/>
    <property type="evidence" value="ECO:0007669"/>
    <property type="project" value="TreeGrafter"/>
</dbReference>
<dbReference type="Pfam" id="PF03441">
    <property type="entry name" value="FAD_binding_7"/>
    <property type="match status" value="1"/>
</dbReference>
<proteinExistence type="predicted"/>
<dbReference type="InterPro" id="IPR002081">
    <property type="entry name" value="Cryptochrome/DNA_photolyase_1"/>
</dbReference>
<dbReference type="OrthoDB" id="9772484at2"/>
<dbReference type="PANTHER" id="PTHR11455:SF18">
    <property type="entry name" value="SI:CH1073-390K14.1"/>
    <property type="match status" value="1"/>
</dbReference>
<name>A0A0W0TPK7_9GAMM</name>
<dbReference type="AlphaFoldDB" id="A0A0W0TPK7"/>
<gene>
    <name evidence="2" type="ORF">Lgee_1785</name>
</gene>
<dbReference type="SUPFAM" id="SSF48173">
    <property type="entry name" value="Cryptochrome/photolyase FAD-binding domain"/>
    <property type="match status" value="1"/>
</dbReference>
<dbReference type="PATRIC" id="fig|45065.4.peg.1936"/>
<accession>A0A0W0TPK7</accession>
<keyword evidence="3" id="KW-1185">Reference proteome</keyword>
<dbReference type="InterPro" id="IPR036134">
    <property type="entry name" value="Crypto/Photolyase_FAD-like_sf"/>
</dbReference>
<keyword evidence="2" id="KW-0456">Lyase</keyword>
<dbReference type="GO" id="GO:0043153">
    <property type="term" value="P:entrainment of circadian clock by photoperiod"/>
    <property type="evidence" value="ECO:0007669"/>
    <property type="project" value="TreeGrafter"/>
</dbReference>
<reference evidence="2 3" key="1">
    <citation type="submission" date="2015-11" db="EMBL/GenBank/DDBJ databases">
        <title>Genomic analysis of 38 Legionella species identifies large and diverse effector repertoires.</title>
        <authorList>
            <person name="Burstein D."/>
            <person name="Amaro F."/>
            <person name="Zusman T."/>
            <person name="Lifshitz Z."/>
            <person name="Cohen O."/>
            <person name="Gilbert J.A."/>
            <person name="Pupko T."/>
            <person name="Shuman H.A."/>
            <person name="Segal G."/>
        </authorList>
    </citation>
    <scope>NUCLEOTIDE SEQUENCE [LARGE SCALE GENOMIC DNA]</scope>
    <source>
        <strain evidence="2 3">ATCC 49504</strain>
    </source>
</reference>
<evidence type="ECO:0000256" key="1">
    <source>
        <dbReference type="PIRSR" id="PIRSR602081-1"/>
    </source>
</evidence>
<feature type="binding site" evidence="1">
    <location>
        <position position="97"/>
    </location>
    <ligand>
        <name>FAD</name>
        <dbReference type="ChEBI" id="CHEBI:57692"/>
    </ligand>
</feature>
<keyword evidence="1" id="KW-0274">FAD</keyword>
<protein>
    <submittedName>
        <fullName evidence="2">Deoxyribodipyrimidine photolyase</fullName>
    </submittedName>
</protein>
<feature type="binding site" evidence="1">
    <location>
        <position position="52"/>
    </location>
    <ligand>
        <name>FAD</name>
        <dbReference type="ChEBI" id="CHEBI:57692"/>
    </ligand>
</feature>
<dbReference type="PANTHER" id="PTHR11455">
    <property type="entry name" value="CRYPTOCHROME"/>
    <property type="match status" value="1"/>
</dbReference>
<dbReference type="GO" id="GO:0032922">
    <property type="term" value="P:circadian regulation of gene expression"/>
    <property type="evidence" value="ECO:0007669"/>
    <property type="project" value="TreeGrafter"/>
</dbReference>